<dbReference type="CDD" id="cd21451">
    <property type="entry name" value="DLC-like_TCTEX1D"/>
    <property type="match status" value="1"/>
</dbReference>
<dbReference type="PANTHER" id="PTHR21255">
    <property type="entry name" value="T-COMPLEX-ASSOCIATED-TESTIS-EXPRESSED 1/ DYNEIN LIGHT CHAIN"/>
    <property type="match status" value="1"/>
</dbReference>
<accession>A0ABQ5KVT5</accession>
<dbReference type="PANTHER" id="PTHR21255:SF7">
    <property type="entry name" value="DYNEIN LIGHT CHAIN TCTEX-TYPE PROTEIN 2B"/>
    <property type="match status" value="1"/>
</dbReference>
<reference evidence="1" key="1">
    <citation type="submission" date="2022-03" db="EMBL/GenBank/DDBJ databases">
        <title>Draft genome sequence of Aduncisulcus paluster, a free-living microaerophilic Fornicata.</title>
        <authorList>
            <person name="Yuyama I."/>
            <person name="Kume K."/>
            <person name="Tamura T."/>
            <person name="Inagaki Y."/>
            <person name="Hashimoto T."/>
        </authorList>
    </citation>
    <scope>NUCLEOTIDE SEQUENCE</scope>
    <source>
        <strain evidence="1">NY0171</strain>
    </source>
</reference>
<gene>
    <name evidence="1" type="ORF">ADUPG1_009137</name>
</gene>
<proteinExistence type="predicted"/>
<dbReference type="EMBL" id="BQXS01011146">
    <property type="protein sequence ID" value="GKT36111.1"/>
    <property type="molecule type" value="Genomic_DNA"/>
</dbReference>
<dbReference type="InterPro" id="IPR038586">
    <property type="entry name" value="Tctex-1-like_sf"/>
</dbReference>
<dbReference type="Gene3D" id="3.30.1140.40">
    <property type="entry name" value="Tctex-1"/>
    <property type="match status" value="1"/>
</dbReference>
<sequence>MEEETHTTGNTYILPPPEVKFSRSIFRKAISEGLEKLTEDFKYDAAKVGDVTMSLAHNLQKYIRDVIPPRYKVVIQVLIVQNKEQGLRCATRGLWDPSTDNCVSVAVDKDDCKIVAIVFGVYTC</sequence>
<keyword evidence="2" id="KW-1185">Reference proteome</keyword>
<evidence type="ECO:0000313" key="2">
    <source>
        <dbReference type="Proteomes" id="UP001057375"/>
    </source>
</evidence>
<name>A0ABQ5KVT5_9EUKA</name>
<protein>
    <submittedName>
        <fullName evidence="1">Dynein light chain Tctex-1 like protein</fullName>
    </submittedName>
</protein>
<organism evidence="1 2">
    <name type="scientific">Aduncisulcus paluster</name>
    <dbReference type="NCBI Taxonomy" id="2918883"/>
    <lineage>
        <taxon>Eukaryota</taxon>
        <taxon>Metamonada</taxon>
        <taxon>Carpediemonas-like organisms</taxon>
        <taxon>Aduncisulcus</taxon>
    </lineage>
</organism>
<dbReference type="Pfam" id="PF03645">
    <property type="entry name" value="Tctex-1"/>
    <property type="match status" value="1"/>
</dbReference>
<dbReference type="InterPro" id="IPR005334">
    <property type="entry name" value="Tctex-1-like"/>
</dbReference>
<evidence type="ECO:0000313" key="1">
    <source>
        <dbReference type="EMBL" id="GKT36111.1"/>
    </source>
</evidence>
<dbReference type="Proteomes" id="UP001057375">
    <property type="component" value="Unassembled WGS sequence"/>
</dbReference>
<comment type="caution">
    <text evidence="1">The sequence shown here is derived from an EMBL/GenBank/DDBJ whole genome shotgun (WGS) entry which is preliminary data.</text>
</comment>